<keyword evidence="5" id="KW-0687">Ribonucleoprotein</keyword>
<dbReference type="Pfam" id="PF00945">
    <property type="entry name" value="Rhabdo_ncap"/>
    <property type="match status" value="1"/>
</dbReference>
<evidence type="ECO:0000256" key="5">
    <source>
        <dbReference type="ARBA" id="ARBA00023274"/>
    </source>
</evidence>
<evidence type="ECO:0000256" key="4">
    <source>
        <dbReference type="ARBA" id="ARBA00023200"/>
    </source>
</evidence>
<keyword evidence="3" id="KW-0694">RNA-binding</keyword>
<dbReference type="AlphaFoldDB" id="C1BSX3"/>
<evidence type="ECO:0000256" key="6">
    <source>
        <dbReference type="SAM" id="MobiDB-lite"/>
    </source>
</evidence>
<dbReference type="Gene3D" id="1.10.3570.10">
    <property type="entry name" value="Rhabdovirus nucleocapsid protein like domain"/>
    <property type="match status" value="1"/>
</dbReference>
<keyword evidence="4" id="KW-1035">Host cytoplasm</keyword>
<feature type="region of interest" description="Disordered" evidence="6">
    <location>
        <begin position="392"/>
        <end position="421"/>
    </location>
</feature>
<name>C1BSX3_LEPSM</name>
<feature type="domain" description="Rhabdovirus nucleocapsid" evidence="7">
    <location>
        <begin position="39"/>
        <end position="397"/>
    </location>
</feature>
<sequence length="497" mass="56956">MAAKHPESININKGPGASPALFSRTDMETEFHVNLSKPGIQPQYPSEWFSAGNKRPSVSVKVPTTYLKKESRDYFCNLLNNSLTVPEWSTIQGMVWLSEMYPSQLKGNDVLESFGIKLTDDKNRVTIRSILNYAEVEDPTTTLKPPTNNKTEWTDQEYFVGITAVLVSYRYHRLVHEEGREALLRRLAGMLTSQTLSLASIVRKALPEPGEDMRKVMAALDLQFNLGDGNPEFKRVRMGTVHPLQRDQTFLSEVLAISGWFGTESYEMIKWIFSAEVAKEVRDRFSHANEEAGQQFSYSAYMIDFGISNRSPYSVTANPLFHMWVHIIGVLLGKVRSYNAIQLEDGLIGRYFLASALTAFRWSQSSTLDTQIFEKIVRDDIKEEYDNKKKNRNLLEHQLGPGEEEDFADDFSEDSDDDEDTIRKKIRTPREAVTWCGGVWKRPLFEWVDGTLSSKVHNMRQGSMGRAVREYWKSNRASINRDRWILTPWDEGHSSSY</sequence>
<organism evidence="8">
    <name type="scientific">Lepeophtheirus salmonis</name>
    <name type="common">Salmon louse</name>
    <name type="synonym">Caligus salmonis</name>
    <dbReference type="NCBI Taxonomy" id="72036"/>
    <lineage>
        <taxon>Eukaryota</taxon>
        <taxon>Metazoa</taxon>
        <taxon>Ecdysozoa</taxon>
        <taxon>Arthropoda</taxon>
        <taxon>Crustacea</taxon>
        <taxon>Multicrustacea</taxon>
        <taxon>Hexanauplia</taxon>
        <taxon>Copepoda</taxon>
        <taxon>Siphonostomatoida</taxon>
        <taxon>Caligidae</taxon>
        <taxon>Lepeophtheirus</taxon>
    </lineage>
</organism>
<dbReference type="InterPro" id="IPR000448">
    <property type="entry name" value="Rhabdo_ncapsid"/>
</dbReference>
<dbReference type="EMBL" id="BT077702">
    <property type="protein sequence ID" value="ACO12126.1"/>
    <property type="molecule type" value="mRNA"/>
</dbReference>
<evidence type="ECO:0000256" key="1">
    <source>
        <dbReference type="ARBA" id="ARBA00004192"/>
    </source>
</evidence>
<dbReference type="Gene3D" id="1.10.3610.10">
    <property type="entry name" value="Nucleoprotein"/>
    <property type="match status" value="1"/>
</dbReference>
<dbReference type="InterPro" id="IPR023331">
    <property type="entry name" value="Rhabdovirus_ncapsid_C"/>
</dbReference>
<dbReference type="InterPro" id="IPR023330">
    <property type="entry name" value="Rhabdovirus_ncapsid_N"/>
</dbReference>
<evidence type="ECO:0000256" key="2">
    <source>
        <dbReference type="ARBA" id="ARBA00004328"/>
    </source>
</evidence>
<dbReference type="GO" id="GO:0030430">
    <property type="term" value="C:host cell cytoplasm"/>
    <property type="evidence" value="ECO:0007669"/>
    <property type="project" value="UniProtKB-SubCell"/>
</dbReference>
<dbReference type="InterPro" id="IPR035961">
    <property type="entry name" value="Rhabdovirus_nucleoprotein-like"/>
</dbReference>
<evidence type="ECO:0000313" key="8">
    <source>
        <dbReference type="EMBL" id="ACO12126.1"/>
    </source>
</evidence>
<evidence type="ECO:0000256" key="3">
    <source>
        <dbReference type="ARBA" id="ARBA00022884"/>
    </source>
</evidence>
<comment type="subcellular location">
    <subcellularLocation>
        <location evidence="1">Host cytoplasm</location>
    </subcellularLocation>
    <subcellularLocation>
        <location evidence="2">Virion</location>
    </subcellularLocation>
</comment>
<protein>
    <submittedName>
        <fullName evidence="8">Nucleoprotein</fullName>
    </submittedName>
</protein>
<reference evidence="8" key="1">
    <citation type="submission" date="2009-06" db="EMBL/GenBank/DDBJ databases">
        <title>Lepeophtheirus salmonis ESTs and full-length cDNAs.</title>
        <authorList>
            <person name="Yasuike M."/>
            <person name="von Schalburg K."/>
            <person name="Cooper G."/>
            <person name="Leong J."/>
            <person name="Jones S.R.M."/>
            <person name="Koop B.F."/>
        </authorList>
    </citation>
    <scope>NUCLEOTIDE SEQUENCE</scope>
    <source>
        <strain evidence="8">Pacific form</strain>
        <tissue evidence="8">Whole</tissue>
    </source>
</reference>
<proteinExistence type="evidence at transcript level"/>
<feature type="compositionally biased region" description="Acidic residues" evidence="6">
    <location>
        <begin position="402"/>
        <end position="420"/>
    </location>
</feature>
<evidence type="ECO:0000259" key="7">
    <source>
        <dbReference type="Pfam" id="PF00945"/>
    </source>
</evidence>
<accession>C1BSX3</accession>
<gene>
    <name evidence="8" type="primary">NCAP</name>
</gene>
<dbReference type="GO" id="GO:1990904">
    <property type="term" value="C:ribonucleoprotein complex"/>
    <property type="evidence" value="ECO:0007669"/>
    <property type="project" value="UniProtKB-KW"/>
</dbReference>
<dbReference type="SUPFAM" id="SSF140809">
    <property type="entry name" value="Rhabdovirus nucleoprotein-like"/>
    <property type="match status" value="1"/>
</dbReference>
<dbReference type="GO" id="GO:0003723">
    <property type="term" value="F:RNA binding"/>
    <property type="evidence" value="ECO:0007669"/>
    <property type="project" value="UniProtKB-KW"/>
</dbReference>